<dbReference type="Proteomes" id="UP000471705">
    <property type="component" value="Unassembled WGS sequence"/>
</dbReference>
<accession>A0A7K3VVE4</accession>
<comment type="caution">
    <text evidence="2">The sequence shown here is derived from an EMBL/GenBank/DDBJ whole genome shotgun (WGS) entry which is preliminary data.</text>
</comment>
<dbReference type="PANTHER" id="PTHR10788:SF106">
    <property type="entry name" value="BCDNA.GH08860"/>
    <property type="match status" value="1"/>
</dbReference>
<reference evidence="2 3" key="1">
    <citation type="submission" date="2019-12" db="EMBL/GenBank/DDBJ databases">
        <title>Rhizobium genotypes associated with high levels of biological nitrogen fixation by grain legumes in a temperate-maritime cropping system.</title>
        <authorList>
            <person name="Maluk M."/>
            <person name="Francesc Ferrando Molina F."/>
            <person name="Lopez Del Egido L."/>
            <person name="Lafos M."/>
            <person name="Langarica-Fuentes A."/>
            <person name="Gebre Yohannes G."/>
            <person name="Young M.W."/>
            <person name="Martin P."/>
            <person name="Gantlett R."/>
            <person name="Kenicer G."/>
            <person name="Hawes C."/>
            <person name="Begg G.S."/>
            <person name="Quilliam R.S."/>
            <person name="Squire G.R."/>
            <person name="Poole P.S."/>
            <person name="Young P.W."/>
            <person name="Iannetta P.M."/>
            <person name="James E.K."/>
        </authorList>
    </citation>
    <scope>NUCLEOTIDE SEQUENCE [LARGE SCALE GENOMIC DNA]</scope>
    <source>
        <strain evidence="2 3">JHI54</strain>
    </source>
</reference>
<dbReference type="InterPro" id="IPR001830">
    <property type="entry name" value="Glyco_trans_20"/>
</dbReference>
<dbReference type="CDD" id="cd03788">
    <property type="entry name" value="GT20_TPS"/>
    <property type="match status" value="1"/>
</dbReference>
<dbReference type="GO" id="GO:0003825">
    <property type="term" value="F:alpha,alpha-trehalose-phosphate synthase (UDP-forming) activity"/>
    <property type="evidence" value="ECO:0007669"/>
    <property type="project" value="TreeGrafter"/>
</dbReference>
<dbReference type="GO" id="GO:0005992">
    <property type="term" value="P:trehalose biosynthetic process"/>
    <property type="evidence" value="ECO:0007669"/>
    <property type="project" value="InterPro"/>
</dbReference>
<evidence type="ECO:0000256" key="1">
    <source>
        <dbReference type="ARBA" id="ARBA00008799"/>
    </source>
</evidence>
<dbReference type="AlphaFoldDB" id="A0A7K3VVE4"/>
<dbReference type="Pfam" id="PF00982">
    <property type="entry name" value="Glyco_transf_20"/>
    <property type="match status" value="1"/>
</dbReference>
<evidence type="ECO:0000313" key="3">
    <source>
        <dbReference type="Proteomes" id="UP000471705"/>
    </source>
</evidence>
<protein>
    <submittedName>
        <fullName evidence="2">Trehalose-6-phosphate synthase</fullName>
    </submittedName>
</protein>
<proteinExistence type="inferred from homology"/>
<dbReference type="EMBL" id="WUFV01000044">
    <property type="protein sequence ID" value="NEK20468.1"/>
    <property type="molecule type" value="Genomic_DNA"/>
</dbReference>
<gene>
    <name evidence="2" type="ORF">GR257_37560</name>
</gene>
<sequence length="488" mass="55020">MIKNIISLLSCREKTGELLDVQETKQRIIVVSNRVDNGRSESNSPGGLTVAVRAVLKQRGGVWVGWSGRTCDTGGQAYLEKDEHNDITFALLDLKSGDVENYYHGFSNQTLWPLLHSCIQFVELRDEYLHSYENVNEIFASNILTLLQEGDIVWVHDYHLIPLARKLRERGCLNRLAFFLHVPWPNVDLLDCIPQEKNRSREIYYKLVEDMQEYDATGFQTDADVNNFNEAIRSRKDKSTAIPASLKPISTNCISAYGVSIETRLFALKAQKAVKSNDLLNFRRTLSGQQLLIGVDRLDYTKGVENRILGVEACINGRSALSKKITYLQISPASRSQVLAYQELSKRVAEKIATVNGTLGTTDWAPIRYITRPQTREVLAGLYRLARIGLITPSRDGMNLVAKEYVAAQNPKNPGVLILSKYAGASAELKEALLIDPDDTQDIASAIYTALDMPLSERKSRWKKMMDHLLICDVYKWCNTVINDVMKT</sequence>
<dbReference type="RefSeq" id="WP_164050824.1">
    <property type="nucleotide sequence ID" value="NZ_WUFV01000044.1"/>
</dbReference>
<dbReference type="SUPFAM" id="SSF53756">
    <property type="entry name" value="UDP-Glycosyltransferase/glycogen phosphorylase"/>
    <property type="match status" value="1"/>
</dbReference>
<organism evidence="2 3">
    <name type="scientific">Rhizobium leguminosarum</name>
    <dbReference type="NCBI Taxonomy" id="384"/>
    <lineage>
        <taxon>Bacteria</taxon>
        <taxon>Pseudomonadati</taxon>
        <taxon>Pseudomonadota</taxon>
        <taxon>Alphaproteobacteria</taxon>
        <taxon>Hyphomicrobiales</taxon>
        <taxon>Rhizobiaceae</taxon>
        <taxon>Rhizobium/Agrobacterium group</taxon>
        <taxon>Rhizobium</taxon>
    </lineage>
</organism>
<evidence type="ECO:0000313" key="2">
    <source>
        <dbReference type="EMBL" id="NEK20468.1"/>
    </source>
</evidence>
<dbReference type="Gene3D" id="3.40.50.2000">
    <property type="entry name" value="Glycogen Phosphorylase B"/>
    <property type="match status" value="2"/>
</dbReference>
<name>A0A7K3VVE4_RHILE</name>
<comment type="similarity">
    <text evidence="1">Belongs to the glycosyltransferase 20 family.</text>
</comment>
<dbReference type="PANTHER" id="PTHR10788">
    <property type="entry name" value="TREHALOSE-6-PHOSPHATE SYNTHASE"/>
    <property type="match status" value="1"/>
</dbReference>